<name>A0A0C2BM12_9BILA</name>
<sequence>AIEEWANEAANKGVGKDNIYHPDKGIDNYAHMMHDTASEVTCAVKICQDTGKSAAVCQYNGFGPDEDEAIYVVGKRPCSPCANGKSCMGYERLQVKLSK</sequence>
<dbReference type="InterPro" id="IPR035940">
    <property type="entry name" value="CAP_sf"/>
</dbReference>
<dbReference type="AlphaFoldDB" id="A0A0C2BM12"/>
<protein>
    <submittedName>
        <fullName evidence="1">Uncharacterized protein</fullName>
    </submittedName>
</protein>
<reference evidence="1 2" key="1">
    <citation type="submission" date="2013-12" db="EMBL/GenBank/DDBJ databases">
        <title>Draft genome of the parsitic nematode Ancylostoma duodenale.</title>
        <authorList>
            <person name="Mitreva M."/>
        </authorList>
    </citation>
    <scope>NUCLEOTIDE SEQUENCE [LARGE SCALE GENOMIC DNA]</scope>
    <source>
        <strain evidence="1 2">Zhejiang</strain>
    </source>
</reference>
<gene>
    <name evidence="1" type="ORF">ANCDUO_25150</name>
</gene>
<dbReference type="SUPFAM" id="SSF55797">
    <property type="entry name" value="PR-1-like"/>
    <property type="match status" value="1"/>
</dbReference>
<evidence type="ECO:0000313" key="2">
    <source>
        <dbReference type="Proteomes" id="UP000054047"/>
    </source>
</evidence>
<keyword evidence="2" id="KW-1185">Reference proteome</keyword>
<dbReference type="Gene3D" id="3.40.33.10">
    <property type="entry name" value="CAP"/>
    <property type="match status" value="1"/>
</dbReference>
<evidence type="ECO:0000313" key="1">
    <source>
        <dbReference type="EMBL" id="KIH44818.1"/>
    </source>
</evidence>
<dbReference type="Proteomes" id="UP000054047">
    <property type="component" value="Unassembled WGS sequence"/>
</dbReference>
<dbReference type="EMBL" id="KN775363">
    <property type="protein sequence ID" value="KIH44818.1"/>
    <property type="molecule type" value="Genomic_DNA"/>
</dbReference>
<organism evidence="1 2">
    <name type="scientific">Ancylostoma duodenale</name>
    <dbReference type="NCBI Taxonomy" id="51022"/>
    <lineage>
        <taxon>Eukaryota</taxon>
        <taxon>Metazoa</taxon>
        <taxon>Ecdysozoa</taxon>
        <taxon>Nematoda</taxon>
        <taxon>Chromadorea</taxon>
        <taxon>Rhabditida</taxon>
        <taxon>Rhabditina</taxon>
        <taxon>Rhabditomorpha</taxon>
        <taxon>Strongyloidea</taxon>
        <taxon>Ancylostomatidae</taxon>
        <taxon>Ancylostomatinae</taxon>
        <taxon>Ancylostoma</taxon>
    </lineage>
</organism>
<accession>A0A0C2BM12</accession>
<feature type="non-terminal residue" evidence="1">
    <location>
        <position position="1"/>
    </location>
</feature>
<proteinExistence type="predicted"/>